<reference evidence="1" key="1">
    <citation type="submission" date="2023-11" db="EMBL/GenBank/DDBJ databases">
        <title>Genome assemblies of two species of porcelain crab, Petrolisthes cinctipes and Petrolisthes manimaculis (Anomura: Porcellanidae).</title>
        <authorList>
            <person name="Angst P."/>
        </authorList>
    </citation>
    <scope>NUCLEOTIDE SEQUENCE</scope>
    <source>
        <strain evidence="1">PB745_02</strain>
        <tissue evidence="1">Gill</tissue>
    </source>
</reference>
<dbReference type="Proteomes" id="UP001292094">
    <property type="component" value="Unassembled WGS sequence"/>
</dbReference>
<evidence type="ECO:0000313" key="2">
    <source>
        <dbReference type="Proteomes" id="UP001292094"/>
    </source>
</evidence>
<accession>A0AAE1QBX3</accession>
<evidence type="ECO:0000313" key="1">
    <source>
        <dbReference type="EMBL" id="KAK4322477.1"/>
    </source>
</evidence>
<organism evidence="1 2">
    <name type="scientific">Petrolisthes manimaculis</name>
    <dbReference type="NCBI Taxonomy" id="1843537"/>
    <lineage>
        <taxon>Eukaryota</taxon>
        <taxon>Metazoa</taxon>
        <taxon>Ecdysozoa</taxon>
        <taxon>Arthropoda</taxon>
        <taxon>Crustacea</taxon>
        <taxon>Multicrustacea</taxon>
        <taxon>Malacostraca</taxon>
        <taxon>Eumalacostraca</taxon>
        <taxon>Eucarida</taxon>
        <taxon>Decapoda</taxon>
        <taxon>Pleocyemata</taxon>
        <taxon>Anomura</taxon>
        <taxon>Galatheoidea</taxon>
        <taxon>Porcellanidae</taxon>
        <taxon>Petrolisthes</taxon>
    </lineage>
</organism>
<protein>
    <submittedName>
        <fullName evidence="1">Uncharacterized protein</fullName>
    </submittedName>
</protein>
<sequence>MPLMLGLRLAFPRLGGKIRLTGSHWKFSLKLYLDYWLVFSPTQGLDAASIQKTMEVLKEMGMLVNIPKADITSTQKLACSGIKWSTQDTSRSLDPNNAL</sequence>
<dbReference type="AlphaFoldDB" id="A0AAE1QBX3"/>
<proteinExistence type="predicted"/>
<dbReference type="EMBL" id="JAWZYT010000517">
    <property type="protein sequence ID" value="KAK4322477.1"/>
    <property type="molecule type" value="Genomic_DNA"/>
</dbReference>
<gene>
    <name evidence="1" type="ORF">Pmani_006817</name>
</gene>
<name>A0AAE1QBX3_9EUCA</name>
<comment type="caution">
    <text evidence="1">The sequence shown here is derived from an EMBL/GenBank/DDBJ whole genome shotgun (WGS) entry which is preliminary data.</text>
</comment>
<keyword evidence="2" id="KW-1185">Reference proteome</keyword>